<dbReference type="GO" id="GO:0008081">
    <property type="term" value="F:phosphoric diester hydrolase activity"/>
    <property type="evidence" value="ECO:0007669"/>
    <property type="project" value="TreeGrafter"/>
</dbReference>
<dbReference type="GO" id="GO:0006284">
    <property type="term" value="P:base-excision repair"/>
    <property type="evidence" value="ECO:0007669"/>
    <property type="project" value="TreeGrafter"/>
</dbReference>
<organism evidence="9">
    <name type="scientific">marine metagenome</name>
    <dbReference type="NCBI Taxonomy" id="408172"/>
    <lineage>
        <taxon>unclassified sequences</taxon>
        <taxon>metagenomes</taxon>
        <taxon>ecological metagenomes</taxon>
    </lineage>
</organism>
<evidence type="ECO:0000256" key="3">
    <source>
        <dbReference type="ARBA" id="ARBA00022723"/>
    </source>
</evidence>
<dbReference type="PANTHER" id="PTHR21445">
    <property type="entry name" value="ENDONUCLEASE IV ENDODEOXYRIBONUCLEASE IV"/>
    <property type="match status" value="1"/>
</dbReference>
<keyword evidence="3" id="KW-0479">Metal-binding</keyword>
<evidence type="ECO:0000256" key="6">
    <source>
        <dbReference type="ARBA" id="ARBA00022833"/>
    </source>
</evidence>
<dbReference type="PANTHER" id="PTHR21445:SF0">
    <property type="entry name" value="APURINIC-APYRIMIDINIC ENDONUCLEASE"/>
    <property type="match status" value="1"/>
</dbReference>
<keyword evidence="4" id="KW-0227">DNA damage</keyword>
<dbReference type="PROSITE" id="PS51432">
    <property type="entry name" value="AP_NUCLEASE_F2_4"/>
    <property type="match status" value="1"/>
</dbReference>
<sequence>MVQFHLEKSKESLRNYMDWAGKLGVTGTIFHLGSHKGVGFDEMQDQICRAMVEVLDSSDNDAKLIIENSAGGGNTVGSRFSEIGSILDRCDKHPRIAVCLDTCHLFSAGYDISTPDGCATVMDEFEKEIGLERLVAVHANDSKTPLQSGRDRHENIGDGYLGYDGFRSVMSHPAFSQVPFLLEVPGLQKEGPDLENVGRLKRIRDEVA</sequence>
<dbReference type="SMART" id="SM00518">
    <property type="entry name" value="AP2Ec"/>
    <property type="match status" value="1"/>
</dbReference>
<dbReference type="Pfam" id="PF01261">
    <property type="entry name" value="AP_endonuc_2"/>
    <property type="match status" value="1"/>
</dbReference>
<dbReference type="NCBIfam" id="TIGR00587">
    <property type="entry name" value="nfo"/>
    <property type="match status" value="1"/>
</dbReference>
<dbReference type="GO" id="GO:0003906">
    <property type="term" value="F:DNA-(apurinic or apyrimidinic site) endonuclease activity"/>
    <property type="evidence" value="ECO:0007669"/>
    <property type="project" value="TreeGrafter"/>
</dbReference>
<proteinExistence type="inferred from homology"/>
<dbReference type="InterPro" id="IPR018246">
    <property type="entry name" value="AP_endonuc_F2_Zn_BS"/>
</dbReference>
<dbReference type="PROSITE" id="PS00731">
    <property type="entry name" value="AP_NUCLEASE_F2_3"/>
    <property type="match status" value="1"/>
</dbReference>
<evidence type="ECO:0000256" key="5">
    <source>
        <dbReference type="ARBA" id="ARBA00022801"/>
    </source>
</evidence>
<comment type="cofactor">
    <cofactor evidence="1">
        <name>Zn(2+)</name>
        <dbReference type="ChEBI" id="CHEBI:29105"/>
    </cofactor>
</comment>
<protein>
    <recommendedName>
        <fullName evidence="8">Xylose isomerase-like TIM barrel domain-containing protein</fullName>
    </recommendedName>
</protein>
<dbReference type="GO" id="GO:0008270">
    <property type="term" value="F:zinc ion binding"/>
    <property type="evidence" value="ECO:0007669"/>
    <property type="project" value="InterPro"/>
</dbReference>
<evidence type="ECO:0000313" key="9">
    <source>
        <dbReference type="EMBL" id="SVB71420.1"/>
    </source>
</evidence>
<evidence type="ECO:0000259" key="8">
    <source>
        <dbReference type="Pfam" id="PF01261"/>
    </source>
</evidence>
<dbReference type="PROSITE" id="PS00730">
    <property type="entry name" value="AP_NUCLEASE_F2_2"/>
    <property type="match status" value="1"/>
</dbReference>
<evidence type="ECO:0000256" key="7">
    <source>
        <dbReference type="ARBA" id="ARBA00023204"/>
    </source>
</evidence>
<dbReference type="SUPFAM" id="SSF51658">
    <property type="entry name" value="Xylose isomerase-like"/>
    <property type="match status" value="1"/>
</dbReference>
<dbReference type="GO" id="GO:0003677">
    <property type="term" value="F:DNA binding"/>
    <property type="evidence" value="ECO:0007669"/>
    <property type="project" value="InterPro"/>
</dbReference>
<keyword evidence="5" id="KW-0378">Hydrolase</keyword>
<dbReference type="CDD" id="cd00019">
    <property type="entry name" value="AP2Ec"/>
    <property type="match status" value="1"/>
</dbReference>
<dbReference type="InterPro" id="IPR001719">
    <property type="entry name" value="AP_endonuc_2"/>
</dbReference>
<dbReference type="InterPro" id="IPR013022">
    <property type="entry name" value="Xyl_isomerase-like_TIM-brl"/>
</dbReference>
<keyword evidence="7" id="KW-0234">DNA repair</keyword>
<evidence type="ECO:0000256" key="4">
    <source>
        <dbReference type="ARBA" id="ARBA00022763"/>
    </source>
</evidence>
<dbReference type="AlphaFoldDB" id="A0A382G843"/>
<gene>
    <name evidence="9" type="ORF">METZ01_LOCUS224274</name>
</gene>
<dbReference type="InterPro" id="IPR036237">
    <property type="entry name" value="Xyl_isomerase-like_sf"/>
</dbReference>
<dbReference type="Gene3D" id="3.20.20.150">
    <property type="entry name" value="Divalent-metal-dependent TIM barrel enzymes"/>
    <property type="match status" value="1"/>
</dbReference>
<reference evidence="9" key="1">
    <citation type="submission" date="2018-05" db="EMBL/GenBank/DDBJ databases">
        <authorList>
            <person name="Lanie J.A."/>
            <person name="Ng W.-L."/>
            <person name="Kazmierczak K.M."/>
            <person name="Andrzejewski T.M."/>
            <person name="Davidsen T.M."/>
            <person name="Wayne K.J."/>
            <person name="Tettelin H."/>
            <person name="Glass J.I."/>
            <person name="Rusch D."/>
            <person name="Podicherti R."/>
            <person name="Tsui H.-C.T."/>
            <person name="Winkler M.E."/>
        </authorList>
    </citation>
    <scope>NUCLEOTIDE SEQUENCE</scope>
</reference>
<evidence type="ECO:0000256" key="2">
    <source>
        <dbReference type="ARBA" id="ARBA00005340"/>
    </source>
</evidence>
<name>A0A382G843_9ZZZZ</name>
<keyword evidence="6" id="KW-0862">Zinc</keyword>
<evidence type="ECO:0000256" key="1">
    <source>
        <dbReference type="ARBA" id="ARBA00001947"/>
    </source>
</evidence>
<dbReference type="EMBL" id="UINC01054104">
    <property type="protein sequence ID" value="SVB71420.1"/>
    <property type="molecule type" value="Genomic_DNA"/>
</dbReference>
<feature type="domain" description="Xylose isomerase-like TIM barrel" evidence="8">
    <location>
        <begin position="6"/>
        <end position="188"/>
    </location>
</feature>
<comment type="similarity">
    <text evidence="2">Belongs to the AP endonuclease 2 family.</text>
</comment>
<accession>A0A382G843</accession>